<evidence type="ECO:0000256" key="1">
    <source>
        <dbReference type="SAM" id="Coils"/>
    </source>
</evidence>
<keyword evidence="2" id="KW-0472">Membrane</keyword>
<dbReference type="AlphaFoldDB" id="A0A937X7J8"/>
<keyword evidence="1" id="KW-0175">Coiled coil</keyword>
<protein>
    <submittedName>
        <fullName evidence="3">Uncharacterized protein</fullName>
    </submittedName>
</protein>
<keyword evidence="2" id="KW-1133">Transmembrane helix</keyword>
<dbReference type="EMBL" id="VGIY01000027">
    <property type="protein sequence ID" value="MBM3316630.1"/>
    <property type="molecule type" value="Genomic_DNA"/>
</dbReference>
<feature type="transmembrane region" description="Helical" evidence="2">
    <location>
        <begin position="12"/>
        <end position="33"/>
    </location>
</feature>
<evidence type="ECO:0000256" key="2">
    <source>
        <dbReference type="SAM" id="Phobius"/>
    </source>
</evidence>
<accession>A0A937X7J8</accession>
<evidence type="ECO:0000313" key="4">
    <source>
        <dbReference type="Proteomes" id="UP000748308"/>
    </source>
</evidence>
<gene>
    <name evidence="3" type="ORF">FJY75_02145</name>
</gene>
<sequence length="320" mass="36084">MARGFRFNPSLRMPIIDIVVALLLVVASGYFWFQNQGRARLAAGRESWREAQLNNHEEIRRGLADLEQARRELAQAKADRDAKAEEARWLEEQCHVEQQRIAEGQQLDQEFTDRLLDLRMHITRLREQRGALNSDVFQAEARIREHRSRNADLEAQALERVREVERIGQWIAEAQAELRENPVSRFPERSSLSSVVEFAGIGDDPEERFVFSLARGFTRIGALDVGLLGSLGLSGGGDSSLKEGGVFANLPLAHRRASLDFEGGVSQLQSRLYDDKKTGPFAGATLRLAPLRRERLFLLAGTRYSQEDLGLRLGLGLGRR</sequence>
<keyword evidence="2" id="KW-0812">Transmembrane</keyword>
<reference evidence="3" key="1">
    <citation type="submission" date="2019-03" db="EMBL/GenBank/DDBJ databases">
        <title>Lake Tanganyika Metagenome-Assembled Genomes (MAGs).</title>
        <authorList>
            <person name="Tran P."/>
        </authorList>
    </citation>
    <scope>NUCLEOTIDE SEQUENCE</scope>
    <source>
        <strain evidence="3">M_DeepCast_400m_m2_100</strain>
    </source>
</reference>
<proteinExistence type="predicted"/>
<organism evidence="3 4">
    <name type="scientific">Eiseniibacteriota bacterium</name>
    <dbReference type="NCBI Taxonomy" id="2212470"/>
    <lineage>
        <taxon>Bacteria</taxon>
        <taxon>Candidatus Eiseniibacteriota</taxon>
    </lineage>
</organism>
<dbReference type="Proteomes" id="UP000748308">
    <property type="component" value="Unassembled WGS sequence"/>
</dbReference>
<feature type="coiled-coil region" evidence="1">
    <location>
        <begin position="49"/>
        <end position="93"/>
    </location>
</feature>
<name>A0A937X7J8_UNCEI</name>
<comment type="caution">
    <text evidence="3">The sequence shown here is derived from an EMBL/GenBank/DDBJ whole genome shotgun (WGS) entry which is preliminary data.</text>
</comment>
<evidence type="ECO:0000313" key="3">
    <source>
        <dbReference type="EMBL" id="MBM3316630.1"/>
    </source>
</evidence>